<gene>
    <name evidence="1" type="ORF">SAMN05216227_10568</name>
</gene>
<dbReference type="Pfam" id="PF10985">
    <property type="entry name" value="DUF2805"/>
    <property type="match status" value="1"/>
</dbReference>
<name>A0A1H8MIZ5_9RHOB</name>
<proteinExistence type="predicted"/>
<keyword evidence="2" id="KW-1185">Reference proteome</keyword>
<dbReference type="EMBL" id="FOCO01000056">
    <property type="protein sequence ID" value="SEO17253.1"/>
    <property type="molecule type" value="Genomic_DNA"/>
</dbReference>
<accession>A0A1H8MIZ5</accession>
<dbReference type="STRING" id="1077947.SAMN05216227_10568"/>
<evidence type="ECO:0000313" key="1">
    <source>
        <dbReference type="EMBL" id="SEO17253.1"/>
    </source>
</evidence>
<sequence length="210" mass="23880">MTEVLVCRPGDVIVPDPFADRVQHNALKTMVVPDRPVPLFAMREGWHDRPRQMNVARNRTVGARLREVEFVLHLVVPLAGGFRLLLPTRLSAELMLRPQSDGGKANHCAKVTTRARPRKGLISAPHQYLDLSHSRGILRNMKQPILDPETLGETIEMALSDHDSFDAIRNLHGLGPDAVKTLMRQNLKSGSYRAWRRRVRAFSDRREVYK</sequence>
<dbReference type="Proteomes" id="UP000183002">
    <property type="component" value="Unassembled WGS sequence"/>
</dbReference>
<evidence type="ECO:0000313" key="2">
    <source>
        <dbReference type="Proteomes" id="UP000183002"/>
    </source>
</evidence>
<dbReference type="AlphaFoldDB" id="A0A1H8MIZ5"/>
<reference evidence="1 2" key="1">
    <citation type="submission" date="2016-10" db="EMBL/GenBank/DDBJ databases">
        <authorList>
            <person name="de Groot N.N."/>
        </authorList>
    </citation>
    <scope>NUCLEOTIDE SEQUENCE [LARGE SCALE GENOMIC DNA]</scope>
    <source>
        <strain evidence="1 2">CGMCC 1.10836</strain>
    </source>
</reference>
<protein>
    <submittedName>
        <fullName evidence="1">TIGR03643 family protein</fullName>
    </submittedName>
</protein>
<organism evidence="1 2">
    <name type="scientific">Pseudorhodobacter antarcticus</name>
    <dbReference type="NCBI Taxonomy" id="1077947"/>
    <lineage>
        <taxon>Bacteria</taxon>
        <taxon>Pseudomonadati</taxon>
        <taxon>Pseudomonadota</taxon>
        <taxon>Alphaproteobacteria</taxon>
        <taxon>Rhodobacterales</taxon>
        <taxon>Paracoccaceae</taxon>
        <taxon>Pseudorhodobacter</taxon>
    </lineage>
</organism>
<dbReference type="InterPro" id="IPR019882">
    <property type="entry name" value="CHP03643"/>
</dbReference>